<dbReference type="Proteomes" id="UP000245119">
    <property type="component" value="Linkage Group LG7"/>
</dbReference>
<dbReference type="EMBL" id="PZQS01000007">
    <property type="protein sequence ID" value="PVD27674.1"/>
    <property type="molecule type" value="Genomic_DNA"/>
</dbReference>
<evidence type="ECO:0000256" key="1">
    <source>
        <dbReference type="SAM" id="MobiDB-lite"/>
    </source>
</evidence>
<feature type="compositionally biased region" description="Low complexity" evidence="1">
    <location>
        <begin position="85"/>
        <end position="102"/>
    </location>
</feature>
<feature type="compositionally biased region" description="Polar residues" evidence="1">
    <location>
        <begin position="68"/>
        <end position="77"/>
    </location>
</feature>
<keyword evidence="2" id="KW-0812">Transmembrane</keyword>
<reference evidence="3 4" key="1">
    <citation type="submission" date="2018-04" db="EMBL/GenBank/DDBJ databases">
        <title>The genome of golden apple snail Pomacea canaliculata provides insight into stress tolerance and invasive adaptation.</title>
        <authorList>
            <person name="Liu C."/>
            <person name="Liu B."/>
            <person name="Ren Y."/>
            <person name="Zhang Y."/>
            <person name="Wang H."/>
            <person name="Li S."/>
            <person name="Jiang F."/>
            <person name="Yin L."/>
            <person name="Zhang G."/>
            <person name="Qian W."/>
            <person name="Fan W."/>
        </authorList>
    </citation>
    <scope>NUCLEOTIDE SEQUENCE [LARGE SCALE GENOMIC DNA]</scope>
    <source>
        <strain evidence="3">SZHN2017</strain>
        <tissue evidence="3">Muscle</tissue>
    </source>
</reference>
<evidence type="ECO:0000313" key="4">
    <source>
        <dbReference type="Proteomes" id="UP000245119"/>
    </source>
</evidence>
<dbReference type="AlphaFoldDB" id="A0A2T7P2N0"/>
<evidence type="ECO:0000256" key="2">
    <source>
        <dbReference type="SAM" id="Phobius"/>
    </source>
</evidence>
<proteinExistence type="predicted"/>
<evidence type="ECO:0000313" key="3">
    <source>
        <dbReference type="EMBL" id="PVD27674.1"/>
    </source>
</evidence>
<organism evidence="3 4">
    <name type="scientific">Pomacea canaliculata</name>
    <name type="common">Golden apple snail</name>
    <dbReference type="NCBI Taxonomy" id="400727"/>
    <lineage>
        <taxon>Eukaryota</taxon>
        <taxon>Metazoa</taxon>
        <taxon>Spiralia</taxon>
        <taxon>Lophotrochozoa</taxon>
        <taxon>Mollusca</taxon>
        <taxon>Gastropoda</taxon>
        <taxon>Caenogastropoda</taxon>
        <taxon>Architaenioglossa</taxon>
        <taxon>Ampullarioidea</taxon>
        <taxon>Ampullariidae</taxon>
        <taxon>Pomacea</taxon>
    </lineage>
</organism>
<accession>A0A2T7P2N0</accession>
<sequence>MPGTSLETAGKVLIGKSEANCTFFLEENPKGSCECFERGPSSFPTTQHYDTGVPSTYVCNLVRGSTWHSGHTPQGATSPPPRLGSSPSDRIDSSPSPQDKSGLSVATGVIVGVVVAVVATVIVIVAIAYVSRRYRNRNTVLLVRAPDLEEQYNVFYISADALALNTIRPVDDLPQSRVQVSDSQASPQTSSDFTDTSCMVQMENNSIVSPPAHQTQTTQPCLKELEETRESAMSNTENLYAVVADKDLRGSKPRV</sequence>
<gene>
    <name evidence="3" type="ORF">C0Q70_12841</name>
</gene>
<comment type="caution">
    <text evidence="3">The sequence shown here is derived from an EMBL/GenBank/DDBJ whole genome shotgun (WGS) entry which is preliminary data.</text>
</comment>
<feature type="region of interest" description="Disordered" evidence="1">
    <location>
        <begin position="68"/>
        <end position="102"/>
    </location>
</feature>
<dbReference type="OrthoDB" id="6213330at2759"/>
<keyword evidence="2" id="KW-0472">Membrane</keyword>
<keyword evidence="2" id="KW-1133">Transmembrane helix</keyword>
<name>A0A2T7P2N0_POMCA</name>
<protein>
    <submittedName>
        <fullName evidence="3">Uncharacterized protein</fullName>
    </submittedName>
</protein>
<feature type="transmembrane region" description="Helical" evidence="2">
    <location>
        <begin position="103"/>
        <end position="130"/>
    </location>
</feature>
<keyword evidence="4" id="KW-1185">Reference proteome</keyword>